<evidence type="ECO:0000313" key="2">
    <source>
        <dbReference type="Proteomes" id="UP001054945"/>
    </source>
</evidence>
<protein>
    <submittedName>
        <fullName evidence="1">Uncharacterized protein</fullName>
    </submittedName>
</protein>
<accession>A0AAV4V6K2</accession>
<gene>
    <name evidence="1" type="ORF">CEXT_810171</name>
</gene>
<sequence length="104" mass="12338">MLSKRRDLKKICTKSNREETIRKKEVVNWLLLREMLSTISSYELKEHNSMLYNRPEYIMGDANIMLDVVNIMQFSNSTKFAIGPCAYILDVHRMMTMHRMTTMT</sequence>
<dbReference type="AlphaFoldDB" id="A0AAV4V6K2"/>
<keyword evidence="2" id="KW-1185">Reference proteome</keyword>
<comment type="caution">
    <text evidence="1">The sequence shown here is derived from an EMBL/GenBank/DDBJ whole genome shotgun (WGS) entry which is preliminary data.</text>
</comment>
<evidence type="ECO:0000313" key="1">
    <source>
        <dbReference type="EMBL" id="GIY65566.1"/>
    </source>
</evidence>
<proteinExistence type="predicted"/>
<name>A0AAV4V6K2_CAEEX</name>
<dbReference type="Proteomes" id="UP001054945">
    <property type="component" value="Unassembled WGS sequence"/>
</dbReference>
<organism evidence="1 2">
    <name type="scientific">Caerostris extrusa</name>
    <name type="common">Bark spider</name>
    <name type="synonym">Caerostris bankana</name>
    <dbReference type="NCBI Taxonomy" id="172846"/>
    <lineage>
        <taxon>Eukaryota</taxon>
        <taxon>Metazoa</taxon>
        <taxon>Ecdysozoa</taxon>
        <taxon>Arthropoda</taxon>
        <taxon>Chelicerata</taxon>
        <taxon>Arachnida</taxon>
        <taxon>Araneae</taxon>
        <taxon>Araneomorphae</taxon>
        <taxon>Entelegynae</taxon>
        <taxon>Araneoidea</taxon>
        <taxon>Araneidae</taxon>
        <taxon>Caerostris</taxon>
    </lineage>
</organism>
<reference evidence="1 2" key="1">
    <citation type="submission" date="2021-06" db="EMBL/GenBank/DDBJ databases">
        <title>Caerostris extrusa draft genome.</title>
        <authorList>
            <person name="Kono N."/>
            <person name="Arakawa K."/>
        </authorList>
    </citation>
    <scope>NUCLEOTIDE SEQUENCE [LARGE SCALE GENOMIC DNA]</scope>
</reference>
<dbReference type="EMBL" id="BPLR01014006">
    <property type="protein sequence ID" value="GIY65566.1"/>
    <property type="molecule type" value="Genomic_DNA"/>
</dbReference>